<sequence length="488" mass="54832">MLISRSNIALAQMALTRDTLLTAKNGKQVPALKIFYLALRYFRDHAIKELSEQTGIEVEDEDIRWVITVPAIWSHPAKQFMRTAAYQAGMGSPSRQDKLLIALEPEAAAIYCRRLKQNQLLQDKSPENKLKQLSSVSSSGSVRSMKGKQDEQIPELDRDELVSRSLKKNEKVGDWLKKGTTYMVVDCGGGTVDITVHQMTDRRSGHLKELHKATGGSYGSIGVDREFEELLGAVFGSDFMRLFKEQRSAAYVNLMIAFESRKRNASPYKSSPLNIALPFSFIDFYKKTCKKEAIRSVLSSPEVEGIIQYMFLVGGFSESELLQKHIRDTFSSRDKCDNSSVFSTFFINDSISLLTLKIYYLLQGMGLAILRGAVQFGLDPSVVTVRRSRLTYGVGILNTFIEDVHPPDKKVLAAGREWCADILDKFVEVDESVALGDVVTRSYTPATPTQKSVILHLYATSQQNVKTQGLHRLQKFKPQMKFNLDKGK</sequence>
<dbReference type="CDD" id="cd10229">
    <property type="entry name" value="ASKHA_NBD_HSP70_HSPA12"/>
    <property type="match status" value="1"/>
</dbReference>
<gene>
    <name evidence="2" type="primary">Hspa12a</name>
    <name evidence="2" type="ORF">Anas_00678</name>
</gene>
<protein>
    <submittedName>
        <fullName evidence="2">Heat shock protein 12A</fullName>
    </submittedName>
</protein>
<dbReference type="Proteomes" id="UP000326759">
    <property type="component" value="Unassembled WGS sequence"/>
</dbReference>
<feature type="compositionally biased region" description="Low complexity" evidence="1">
    <location>
        <begin position="134"/>
        <end position="144"/>
    </location>
</feature>
<dbReference type="PANTHER" id="PTHR14187">
    <property type="entry name" value="ALPHA KINASE/ELONGATION FACTOR 2 KINASE"/>
    <property type="match status" value="1"/>
</dbReference>
<reference evidence="2 3" key="1">
    <citation type="journal article" date="2019" name="PLoS Biol.">
        <title>Sex chromosomes control vertical transmission of feminizing Wolbachia symbionts in an isopod.</title>
        <authorList>
            <person name="Becking T."/>
            <person name="Chebbi M.A."/>
            <person name="Giraud I."/>
            <person name="Moumen B."/>
            <person name="Laverre T."/>
            <person name="Caubet Y."/>
            <person name="Peccoud J."/>
            <person name="Gilbert C."/>
            <person name="Cordaux R."/>
        </authorList>
    </citation>
    <scope>NUCLEOTIDE SEQUENCE [LARGE SCALE GENOMIC DNA]</scope>
    <source>
        <strain evidence="2">ANa2</strain>
        <tissue evidence="2">Whole body excluding digestive tract and cuticle</tissue>
    </source>
</reference>
<dbReference type="Gene3D" id="3.90.640.10">
    <property type="entry name" value="Actin, Chain A, domain 4"/>
    <property type="match status" value="1"/>
</dbReference>
<name>A0A5N5TMQ0_9CRUS</name>
<dbReference type="OrthoDB" id="2963168at2759"/>
<evidence type="ECO:0000313" key="2">
    <source>
        <dbReference type="EMBL" id="KAB7507453.1"/>
    </source>
</evidence>
<keyword evidence="3" id="KW-1185">Reference proteome</keyword>
<dbReference type="AlphaFoldDB" id="A0A5N5TMQ0"/>
<evidence type="ECO:0000313" key="3">
    <source>
        <dbReference type="Proteomes" id="UP000326759"/>
    </source>
</evidence>
<comment type="caution">
    <text evidence="2">The sequence shown here is derived from an EMBL/GenBank/DDBJ whole genome shotgun (WGS) entry which is preliminary data.</text>
</comment>
<dbReference type="SUPFAM" id="SSF53067">
    <property type="entry name" value="Actin-like ATPase domain"/>
    <property type="match status" value="2"/>
</dbReference>
<accession>A0A5N5TMQ0</accession>
<dbReference type="InterPro" id="IPR043129">
    <property type="entry name" value="ATPase_NBD"/>
</dbReference>
<dbReference type="PANTHER" id="PTHR14187:SF46">
    <property type="entry name" value="HEAT SHOCK 70 KDA PROTEIN 12A"/>
    <property type="match status" value="1"/>
</dbReference>
<proteinExistence type="predicted"/>
<organism evidence="2 3">
    <name type="scientific">Armadillidium nasatum</name>
    <dbReference type="NCBI Taxonomy" id="96803"/>
    <lineage>
        <taxon>Eukaryota</taxon>
        <taxon>Metazoa</taxon>
        <taxon>Ecdysozoa</taxon>
        <taxon>Arthropoda</taxon>
        <taxon>Crustacea</taxon>
        <taxon>Multicrustacea</taxon>
        <taxon>Malacostraca</taxon>
        <taxon>Eumalacostraca</taxon>
        <taxon>Peracarida</taxon>
        <taxon>Isopoda</taxon>
        <taxon>Oniscidea</taxon>
        <taxon>Crinocheta</taxon>
        <taxon>Armadillidiidae</taxon>
        <taxon>Armadillidium</taxon>
    </lineage>
</organism>
<dbReference type="Gene3D" id="3.30.420.40">
    <property type="match status" value="2"/>
</dbReference>
<feature type="region of interest" description="Disordered" evidence="1">
    <location>
        <begin position="126"/>
        <end position="157"/>
    </location>
</feature>
<dbReference type="EMBL" id="SEYY01000337">
    <property type="protein sequence ID" value="KAB7507453.1"/>
    <property type="molecule type" value="Genomic_DNA"/>
</dbReference>
<feature type="compositionally biased region" description="Basic and acidic residues" evidence="1">
    <location>
        <begin position="147"/>
        <end position="157"/>
    </location>
</feature>
<keyword evidence="2" id="KW-0346">Stress response</keyword>
<evidence type="ECO:0000256" key="1">
    <source>
        <dbReference type="SAM" id="MobiDB-lite"/>
    </source>
</evidence>